<keyword evidence="6 9" id="KW-0687">Ribonucleoprotein</keyword>
<dbReference type="SUPFAM" id="SSF46911">
    <property type="entry name" value="Ribosomal protein S18"/>
    <property type="match status" value="1"/>
</dbReference>
<dbReference type="PANTHER" id="PTHR13479:SF40">
    <property type="entry name" value="SMALL RIBOSOMAL SUBUNIT PROTEIN BS18M"/>
    <property type="match status" value="1"/>
</dbReference>
<dbReference type="PROSITE" id="PS00582">
    <property type="entry name" value="RIBOSOMAL_L33"/>
    <property type="match status" value="1"/>
</dbReference>
<dbReference type="InterPro" id="IPR036870">
    <property type="entry name" value="Ribosomal_bS18_sf"/>
</dbReference>
<gene>
    <name evidence="10" type="ORF">KP509_30G064200</name>
</gene>
<keyword evidence="11" id="KW-1185">Reference proteome</keyword>
<dbReference type="InterPro" id="IPR011332">
    <property type="entry name" value="Ribosomal_zn-bd"/>
</dbReference>
<dbReference type="AlphaFoldDB" id="A0A8T2R457"/>
<dbReference type="InterPro" id="IPR001705">
    <property type="entry name" value="Ribosomal_bL33"/>
</dbReference>
<dbReference type="SUPFAM" id="SSF57829">
    <property type="entry name" value="Zn-binding ribosomal proteins"/>
    <property type="match status" value="1"/>
</dbReference>
<organism evidence="10 11">
    <name type="scientific">Ceratopteris richardii</name>
    <name type="common">Triangle waterfern</name>
    <dbReference type="NCBI Taxonomy" id="49495"/>
    <lineage>
        <taxon>Eukaryota</taxon>
        <taxon>Viridiplantae</taxon>
        <taxon>Streptophyta</taxon>
        <taxon>Embryophyta</taxon>
        <taxon>Tracheophyta</taxon>
        <taxon>Polypodiopsida</taxon>
        <taxon>Polypodiidae</taxon>
        <taxon>Polypodiales</taxon>
        <taxon>Pteridineae</taxon>
        <taxon>Pteridaceae</taxon>
        <taxon>Parkerioideae</taxon>
        <taxon>Ceratopteris</taxon>
    </lineage>
</organism>
<dbReference type="NCBIfam" id="TIGR01023">
    <property type="entry name" value="rpmG_bact"/>
    <property type="match status" value="1"/>
</dbReference>
<dbReference type="PROSITE" id="PS00057">
    <property type="entry name" value="RIBOSOMAL_S18"/>
    <property type="match status" value="1"/>
</dbReference>
<dbReference type="GO" id="GO:0003735">
    <property type="term" value="F:structural constituent of ribosome"/>
    <property type="evidence" value="ECO:0007669"/>
    <property type="project" value="InterPro"/>
</dbReference>
<protein>
    <recommendedName>
        <fullName evidence="8">Large ribosomal subunit protein bL33c</fullName>
    </recommendedName>
    <alternativeName>
        <fullName evidence="7">Small ribosomal subunit protein bS18c</fullName>
    </alternativeName>
</protein>
<keyword evidence="3" id="KW-0699">rRNA-binding</keyword>
<dbReference type="PANTHER" id="PTHR13479">
    <property type="entry name" value="30S RIBOSOMAL PROTEIN S18"/>
    <property type="match status" value="1"/>
</dbReference>
<dbReference type="HAMAP" id="MF_00294">
    <property type="entry name" value="Ribosomal_bL33"/>
    <property type="match status" value="1"/>
</dbReference>
<dbReference type="Gene3D" id="2.20.28.120">
    <property type="entry name" value="Ribosomal protein L33"/>
    <property type="match status" value="1"/>
</dbReference>
<evidence type="ECO:0000313" key="10">
    <source>
        <dbReference type="EMBL" id="KAH7290800.1"/>
    </source>
</evidence>
<dbReference type="HAMAP" id="MF_00270">
    <property type="entry name" value="Ribosomal_bS18"/>
    <property type="match status" value="1"/>
</dbReference>
<evidence type="ECO:0000256" key="7">
    <source>
        <dbReference type="ARBA" id="ARBA00035266"/>
    </source>
</evidence>
<dbReference type="PRINTS" id="PR00974">
    <property type="entry name" value="RIBOSOMALS18"/>
</dbReference>
<dbReference type="GO" id="GO:0005763">
    <property type="term" value="C:mitochondrial small ribosomal subunit"/>
    <property type="evidence" value="ECO:0007669"/>
    <property type="project" value="TreeGrafter"/>
</dbReference>
<comment type="similarity">
    <text evidence="1 9">Belongs to the bacterial ribosomal protein bS18 family.</text>
</comment>
<evidence type="ECO:0000256" key="5">
    <source>
        <dbReference type="ARBA" id="ARBA00022980"/>
    </source>
</evidence>
<dbReference type="EMBL" id="CM035435">
    <property type="protein sequence ID" value="KAH7290800.1"/>
    <property type="molecule type" value="Genomic_DNA"/>
</dbReference>
<dbReference type="NCBIfam" id="TIGR00165">
    <property type="entry name" value="S18"/>
    <property type="match status" value="1"/>
</dbReference>
<dbReference type="InterPro" id="IPR038584">
    <property type="entry name" value="Ribosomal_bL33_sf"/>
</dbReference>
<dbReference type="Pfam" id="PF01084">
    <property type="entry name" value="Ribosomal_S18"/>
    <property type="match status" value="1"/>
</dbReference>
<dbReference type="FunFam" id="4.10.640.10:FF:000002">
    <property type="entry name" value="30S ribosomal protein S18, chloroplastic"/>
    <property type="match status" value="1"/>
</dbReference>
<reference evidence="10" key="1">
    <citation type="submission" date="2021-08" db="EMBL/GenBank/DDBJ databases">
        <title>WGS assembly of Ceratopteris richardii.</title>
        <authorList>
            <person name="Marchant D.B."/>
            <person name="Chen G."/>
            <person name="Jenkins J."/>
            <person name="Shu S."/>
            <person name="Leebens-Mack J."/>
            <person name="Grimwood J."/>
            <person name="Schmutz J."/>
            <person name="Soltis P."/>
            <person name="Soltis D."/>
            <person name="Chen Z.-H."/>
        </authorList>
    </citation>
    <scope>NUCLEOTIDE SEQUENCE</scope>
    <source>
        <strain evidence="10">Whitten #5841</strain>
        <tissue evidence="10">Leaf</tissue>
    </source>
</reference>
<sequence length="119" mass="14038">MRITIALGCQKYTQKERDNKSIEGILRYTTHKNYRNTPTRLELKKYCSYCHKHTRSLSIHSNETIDYKNISLLRRFVSEQGKILSRRMKRSTLKQQHSVATAVKRARILALLPFSNNEI</sequence>
<name>A0A8T2R457_CERRI</name>
<evidence type="ECO:0000256" key="4">
    <source>
        <dbReference type="ARBA" id="ARBA00022884"/>
    </source>
</evidence>
<comment type="similarity">
    <text evidence="2">Belongs to the bacterial ribosomal protein bL33 family.</text>
</comment>
<dbReference type="GO" id="GO:0006412">
    <property type="term" value="P:translation"/>
    <property type="evidence" value="ECO:0007669"/>
    <property type="project" value="InterPro"/>
</dbReference>
<evidence type="ECO:0000313" key="11">
    <source>
        <dbReference type="Proteomes" id="UP000825935"/>
    </source>
</evidence>
<proteinExistence type="inferred from homology"/>
<dbReference type="InterPro" id="IPR001648">
    <property type="entry name" value="Ribosomal_bS18"/>
</dbReference>
<evidence type="ECO:0000256" key="3">
    <source>
        <dbReference type="ARBA" id="ARBA00022730"/>
    </source>
</evidence>
<keyword evidence="5 9" id="KW-0689">Ribosomal protein</keyword>
<dbReference type="OrthoDB" id="21463at2759"/>
<evidence type="ECO:0000256" key="8">
    <source>
        <dbReference type="ARBA" id="ARBA00035276"/>
    </source>
</evidence>
<dbReference type="GO" id="GO:0070181">
    <property type="term" value="F:small ribosomal subunit rRNA binding"/>
    <property type="evidence" value="ECO:0007669"/>
    <property type="project" value="TreeGrafter"/>
</dbReference>
<evidence type="ECO:0000256" key="6">
    <source>
        <dbReference type="ARBA" id="ARBA00023274"/>
    </source>
</evidence>
<dbReference type="InterPro" id="IPR018275">
    <property type="entry name" value="Ribosomal_bS18_CS"/>
</dbReference>
<comment type="caution">
    <text evidence="10">The sequence shown here is derived from an EMBL/GenBank/DDBJ whole genome shotgun (WGS) entry which is preliminary data.</text>
</comment>
<dbReference type="Gene3D" id="4.10.640.10">
    <property type="entry name" value="Ribosomal protein S18"/>
    <property type="match status" value="1"/>
</dbReference>
<dbReference type="NCBIfam" id="NF001764">
    <property type="entry name" value="PRK00504.1"/>
    <property type="match status" value="1"/>
</dbReference>
<keyword evidence="4" id="KW-0694">RNA-binding</keyword>
<evidence type="ECO:0000256" key="1">
    <source>
        <dbReference type="ARBA" id="ARBA00005589"/>
    </source>
</evidence>
<evidence type="ECO:0000256" key="9">
    <source>
        <dbReference type="RuleBase" id="RU003910"/>
    </source>
</evidence>
<dbReference type="InterPro" id="IPR018264">
    <property type="entry name" value="Ribosomal_bL33_CS"/>
</dbReference>
<evidence type="ECO:0000256" key="2">
    <source>
        <dbReference type="ARBA" id="ARBA00007596"/>
    </source>
</evidence>
<dbReference type="Proteomes" id="UP000825935">
    <property type="component" value="Chromosome 30"/>
</dbReference>
<dbReference type="Pfam" id="PF00471">
    <property type="entry name" value="Ribosomal_L33"/>
    <property type="match status" value="1"/>
</dbReference>
<accession>A0A8T2R457</accession>